<keyword evidence="6" id="KW-1185">Reference proteome</keyword>
<evidence type="ECO:0000313" key="6">
    <source>
        <dbReference type="Proteomes" id="UP000800094"/>
    </source>
</evidence>
<sequence length="437" mass="47389">MASTTAPSLPSATQTQSNGNGSGPTSSPLLFFVALGFGVVFTNLWIIVGVKYCFRYNQRNRAARAAADGEPIDLTAMPRPHRRRREKKLMTMDEVNERFPLTKYKQWKASRENEGLPTTGGIATAPQSRANSVKDVEGVVDPVRDDGASSPRPTTALSMARDEFTASSKDQPGSPRNSVGAHENAAEHKEAEKKEAGEKSTELSRTGIAVTDYQPGKEPAQGQDQDGDESDDDDPIRTATAPEMMAEPGDTCAICLDSLEDQDDVRGLTCGHAFHASCVDPWLTSRRACCPLCKADYYVPKPRPEGENAEQSSGRRTNTGLRSPTSPQAAWTAARGNPFSRSRVIVFTNVGPQTNNNNRQANATYGLANLLNRPGRRERTATPQQRSPQGTTSWRTVLQSARPSAPTFSNWFGRNRGANANNTSPQPTPGQLEAGNR</sequence>
<dbReference type="GO" id="GO:0008270">
    <property type="term" value="F:zinc ion binding"/>
    <property type="evidence" value="ECO:0007669"/>
    <property type="project" value="UniProtKB-KW"/>
</dbReference>
<evidence type="ECO:0000256" key="3">
    <source>
        <dbReference type="SAM" id="Phobius"/>
    </source>
</evidence>
<keyword evidence="3" id="KW-0812">Transmembrane</keyword>
<dbReference type="PROSITE" id="PS50089">
    <property type="entry name" value="ZF_RING_2"/>
    <property type="match status" value="1"/>
</dbReference>
<proteinExistence type="predicted"/>
<dbReference type="GO" id="GO:0006511">
    <property type="term" value="P:ubiquitin-dependent protein catabolic process"/>
    <property type="evidence" value="ECO:0007669"/>
    <property type="project" value="TreeGrafter"/>
</dbReference>
<dbReference type="RefSeq" id="XP_033688220.1">
    <property type="nucleotide sequence ID" value="XM_033820726.1"/>
</dbReference>
<dbReference type="GO" id="GO:0005737">
    <property type="term" value="C:cytoplasm"/>
    <property type="evidence" value="ECO:0007669"/>
    <property type="project" value="TreeGrafter"/>
</dbReference>
<dbReference type="CDD" id="cd16473">
    <property type="entry name" value="RING-H2_RNF103"/>
    <property type="match status" value="1"/>
</dbReference>
<evidence type="ECO:0000256" key="1">
    <source>
        <dbReference type="PROSITE-ProRule" id="PRU00175"/>
    </source>
</evidence>
<dbReference type="SMART" id="SM00184">
    <property type="entry name" value="RING"/>
    <property type="match status" value="1"/>
</dbReference>
<dbReference type="InterPro" id="IPR013083">
    <property type="entry name" value="Znf_RING/FYVE/PHD"/>
</dbReference>
<accession>A0A6A6IS42</accession>
<dbReference type="InterPro" id="IPR001841">
    <property type="entry name" value="Znf_RING"/>
</dbReference>
<feature type="domain" description="RING-type" evidence="4">
    <location>
        <begin position="252"/>
        <end position="294"/>
    </location>
</feature>
<feature type="compositionally biased region" description="Polar residues" evidence="2">
    <location>
        <begin position="165"/>
        <end position="177"/>
    </location>
</feature>
<keyword evidence="3" id="KW-0472">Membrane</keyword>
<feature type="compositionally biased region" description="Basic and acidic residues" evidence="2">
    <location>
        <begin position="184"/>
        <end position="202"/>
    </location>
</feature>
<evidence type="ECO:0000259" key="4">
    <source>
        <dbReference type="PROSITE" id="PS50089"/>
    </source>
</evidence>
<dbReference type="PANTHER" id="PTHR22765">
    <property type="entry name" value="RING FINGER AND PROTEASE ASSOCIATED DOMAIN-CONTAINING"/>
    <property type="match status" value="1"/>
</dbReference>
<dbReference type="GO" id="GO:0061630">
    <property type="term" value="F:ubiquitin protein ligase activity"/>
    <property type="evidence" value="ECO:0007669"/>
    <property type="project" value="TreeGrafter"/>
</dbReference>
<feature type="compositionally biased region" description="Polar residues" evidence="2">
    <location>
        <begin position="399"/>
        <end position="425"/>
    </location>
</feature>
<feature type="region of interest" description="Disordered" evidence="2">
    <location>
        <begin position="111"/>
        <end position="245"/>
    </location>
</feature>
<gene>
    <name evidence="5" type="ORF">BU26DRAFT_218154</name>
</gene>
<dbReference type="SUPFAM" id="SSF57850">
    <property type="entry name" value="RING/U-box"/>
    <property type="match status" value="1"/>
</dbReference>
<feature type="compositionally biased region" description="Acidic residues" evidence="2">
    <location>
        <begin position="225"/>
        <end position="234"/>
    </location>
</feature>
<dbReference type="PANTHER" id="PTHR22765:SF434">
    <property type="entry name" value="GB|AAD18119.1-RELATED"/>
    <property type="match status" value="1"/>
</dbReference>
<dbReference type="OrthoDB" id="8062037at2759"/>
<feature type="compositionally biased region" description="Polar residues" evidence="2">
    <location>
        <begin position="309"/>
        <end position="329"/>
    </location>
</feature>
<keyword evidence="3" id="KW-1133">Transmembrane helix</keyword>
<keyword evidence="1" id="KW-0862">Zinc</keyword>
<feature type="region of interest" description="Disordered" evidence="2">
    <location>
        <begin position="399"/>
        <end position="437"/>
    </location>
</feature>
<dbReference type="Pfam" id="PF13639">
    <property type="entry name" value="zf-RING_2"/>
    <property type="match status" value="1"/>
</dbReference>
<feature type="transmembrane region" description="Helical" evidence="3">
    <location>
        <begin position="29"/>
        <end position="54"/>
    </location>
</feature>
<feature type="region of interest" description="Disordered" evidence="2">
    <location>
        <begin position="300"/>
        <end position="335"/>
    </location>
</feature>
<organism evidence="5 6">
    <name type="scientific">Trematosphaeria pertusa</name>
    <dbReference type="NCBI Taxonomy" id="390896"/>
    <lineage>
        <taxon>Eukaryota</taxon>
        <taxon>Fungi</taxon>
        <taxon>Dikarya</taxon>
        <taxon>Ascomycota</taxon>
        <taxon>Pezizomycotina</taxon>
        <taxon>Dothideomycetes</taxon>
        <taxon>Pleosporomycetidae</taxon>
        <taxon>Pleosporales</taxon>
        <taxon>Massarineae</taxon>
        <taxon>Trematosphaeriaceae</taxon>
        <taxon>Trematosphaeria</taxon>
    </lineage>
</organism>
<evidence type="ECO:0000313" key="5">
    <source>
        <dbReference type="EMBL" id="KAF2253216.1"/>
    </source>
</evidence>
<feature type="compositionally biased region" description="Basic and acidic residues" evidence="2">
    <location>
        <begin position="132"/>
        <end position="147"/>
    </location>
</feature>
<dbReference type="GeneID" id="54574056"/>
<feature type="region of interest" description="Disordered" evidence="2">
    <location>
        <begin position="1"/>
        <end position="23"/>
    </location>
</feature>
<name>A0A6A6IS42_9PLEO</name>
<keyword evidence="1" id="KW-0863">Zinc-finger</keyword>
<dbReference type="EMBL" id="ML987191">
    <property type="protein sequence ID" value="KAF2253216.1"/>
    <property type="molecule type" value="Genomic_DNA"/>
</dbReference>
<reference evidence="5" key="1">
    <citation type="journal article" date="2020" name="Stud. Mycol.">
        <title>101 Dothideomycetes genomes: a test case for predicting lifestyles and emergence of pathogens.</title>
        <authorList>
            <person name="Haridas S."/>
            <person name="Albert R."/>
            <person name="Binder M."/>
            <person name="Bloem J."/>
            <person name="Labutti K."/>
            <person name="Salamov A."/>
            <person name="Andreopoulos B."/>
            <person name="Baker S."/>
            <person name="Barry K."/>
            <person name="Bills G."/>
            <person name="Bluhm B."/>
            <person name="Cannon C."/>
            <person name="Castanera R."/>
            <person name="Culley D."/>
            <person name="Daum C."/>
            <person name="Ezra D."/>
            <person name="Gonzalez J."/>
            <person name="Henrissat B."/>
            <person name="Kuo A."/>
            <person name="Liang C."/>
            <person name="Lipzen A."/>
            <person name="Lutzoni F."/>
            <person name="Magnuson J."/>
            <person name="Mondo S."/>
            <person name="Nolan M."/>
            <person name="Ohm R."/>
            <person name="Pangilinan J."/>
            <person name="Park H.-J."/>
            <person name="Ramirez L."/>
            <person name="Alfaro M."/>
            <person name="Sun H."/>
            <person name="Tritt A."/>
            <person name="Yoshinaga Y."/>
            <person name="Zwiers L.-H."/>
            <person name="Turgeon B."/>
            <person name="Goodwin S."/>
            <person name="Spatafora J."/>
            <person name="Crous P."/>
            <person name="Grigoriev I."/>
        </authorList>
    </citation>
    <scope>NUCLEOTIDE SEQUENCE</scope>
    <source>
        <strain evidence="5">CBS 122368</strain>
    </source>
</reference>
<feature type="compositionally biased region" description="Polar residues" evidence="2">
    <location>
        <begin position="1"/>
        <end position="16"/>
    </location>
</feature>
<dbReference type="AlphaFoldDB" id="A0A6A6IS42"/>
<dbReference type="Gene3D" id="3.30.40.10">
    <property type="entry name" value="Zinc/RING finger domain, C3HC4 (zinc finger)"/>
    <property type="match status" value="1"/>
</dbReference>
<dbReference type="InterPro" id="IPR051826">
    <property type="entry name" value="E3_ubiquitin-ligase_domain"/>
</dbReference>
<evidence type="ECO:0000256" key="2">
    <source>
        <dbReference type="SAM" id="MobiDB-lite"/>
    </source>
</evidence>
<keyword evidence="1" id="KW-0479">Metal-binding</keyword>
<dbReference type="FunFam" id="3.30.40.10:FF:000539">
    <property type="entry name" value="Ring finger domain protein"/>
    <property type="match status" value="1"/>
</dbReference>
<protein>
    <recommendedName>
        <fullName evidence="4">RING-type domain-containing protein</fullName>
    </recommendedName>
</protein>
<dbReference type="Proteomes" id="UP000800094">
    <property type="component" value="Unassembled WGS sequence"/>
</dbReference>